<proteinExistence type="predicted"/>
<dbReference type="Gene3D" id="3.10.20.90">
    <property type="entry name" value="Phosphatidylinositol 3-kinase Catalytic Subunit, Chain A, domain 1"/>
    <property type="match status" value="3"/>
</dbReference>
<dbReference type="GO" id="GO:0003729">
    <property type="term" value="F:mRNA binding"/>
    <property type="evidence" value="ECO:0007669"/>
    <property type="project" value="UniProtKB-ARBA"/>
</dbReference>
<dbReference type="PRINTS" id="PR00348">
    <property type="entry name" value="UBIQUITIN"/>
</dbReference>
<feature type="domain" description="Ubiquitin-like" evidence="4">
    <location>
        <begin position="199"/>
        <end position="254"/>
    </location>
</feature>
<feature type="domain" description="Ubiquitin-like" evidence="4">
    <location>
        <begin position="43"/>
        <end position="122"/>
    </location>
</feature>
<dbReference type="CDD" id="cd17039">
    <property type="entry name" value="Ubl_ubiquitin_like"/>
    <property type="match status" value="1"/>
</dbReference>
<name>A0A5N6P3T1_9ASTR</name>
<keyword evidence="6" id="KW-1185">Reference proteome</keyword>
<gene>
    <name evidence="5" type="ORF">E3N88_14583</name>
</gene>
<dbReference type="InterPro" id="IPR029071">
    <property type="entry name" value="Ubiquitin-like_domsf"/>
</dbReference>
<sequence length="254" mass="29211">MADLDKYSGSRKRNGDGDGDGDDRSRNRIRKGRRLLEFFNSDFEVEENASSDVENNNKSLIKTKPTDTIANVKDKIKIKEGIRVDEQVLIFNERILGDDGTLFDFHIHAKSILTLMHKSRGFMQILIKTPTKETITLEVKPSYTIYSIKRKIKDQVHIPCDEQELSFDEKVLRNINTLSDFNINKGSTLTLAHISSGFMQIFIKTLTETTFTLDVQRLNTIKSIKTRIQDNVDIHNVNIPCDEQELIFNEMLVM</sequence>
<dbReference type="Proteomes" id="UP000326396">
    <property type="component" value="Linkage Group LG15"/>
</dbReference>
<keyword evidence="1" id="KW-1017">Isopeptide bond</keyword>
<evidence type="ECO:0000313" key="5">
    <source>
        <dbReference type="EMBL" id="KAD5803223.1"/>
    </source>
</evidence>
<dbReference type="PANTHER" id="PTHR10666">
    <property type="entry name" value="UBIQUITIN"/>
    <property type="match status" value="1"/>
</dbReference>
<dbReference type="InterPro" id="IPR050158">
    <property type="entry name" value="Ubiquitin_ubiquitin-like"/>
</dbReference>
<comment type="caution">
    <text evidence="5">The sequence shown here is derived from an EMBL/GenBank/DDBJ whole genome shotgun (WGS) entry which is preliminary data.</text>
</comment>
<protein>
    <recommendedName>
        <fullName evidence="4">Ubiquitin-like domain-containing protein</fullName>
    </recommendedName>
</protein>
<evidence type="ECO:0000256" key="1">
    <source>
        <dbReference type="ARBA" id="ARBA00022499"/>
    </source>
</evidence>
<dbReference type="EMBL" id="SZYD01000007">
    <property type="protein sequence ID" value="KAD5803223.1"/>
    <property type="molecule type" value="Genomic_DNA"/>
</dbReference>
<reference evidence="5 6" key="1">
    <citation type="submission" date="2019-05" db="EMBL/GenBank/DDBJ databases">
        <title>Mikania micrantha, genome provides insights into the molecular mechanism of rapid growth.</title>
        <authorList>
            <person name="Liu B."/>
        </authorList>
    </citation>
    <scope>NUCLEOTIDE SEQUENCE [LARGE SCALE GENOMIC DNA]</scope>
    <source>
        <strain evidence="5">NLD-2019</strain>
        <tissue evidence="5">Leaf</tissue>
    </source>
</reference>
<evidence type="ECO:0000313" key="6">
    <source>
        <dbReference type="Proteomes" id="UP000326396"/>
    </source>
</evidence>
<dbReference type="InterPro" id="IPR019956">
    <property type="entry name" value="Ubiquitin_dom"/>
</dbReference>
<dbReference type="OrthoDB" id="604226at2759"/>
<feature type="domain" description="Ubiquitin-like" evidence="4">
    <location>
        <begin position="123"/>
        <end position="191"/>
    </location>
</feature>
<evidence type="ECO:0000256" key="3">
    <source>
        <dbReference type="SAM" id="MobiDB-lite"/>
    </source>
</evidence>
<dbReference type="SUPFAM" id="SSF54236">
    <property type="entry name" value="Ubiquitin-like"/>
    <property type="match status" value="3"/>
</dbReference>
<organism evidence="5 6">
    <name type="scientific">Mikania micrantha</name>
    <name type="common">bitter vine</name>
    <dbReference type="NCBI Taxonomy" id="192012"/>
    <lineage>
        <taxon>Eukaryota</taxon>
        <taxon>Viridiplantae</taxon>
        <taxon>Streptophyta</taxon>
        <taxon>Embryophyta</taxon>
        <taxon>Tracheophyta</taxon>
        <taxon>Spermatophyta</taxon>
        <taxon>Magnoliopsida</taxon>
        <taxon>eudicotyledons</taxon>
        <taxon>Gunneridae</taxon>
        <taxon>Pentapetalae</taxon>
        <taxon>asterids</taxon>
        <taxon>campanulids</taxon>
        <taxon>Asterales</taxon>
        <taxon>Asteraceae</taxon>
        <taxon>Asteroideae</taxon>
        <taxon>Heliantheae alliance</taxon>
        <taxon>Eupatorieae</taxon>
        <taxon>Mikania</taxon>
    </lineage>
</organism>
<feature type="region of interest" description="Disordered" evidence="3">
    <location>
        <begin position="1"/>
        <end position="26"/>
    </location>
</feature>
<evidence type="ECO:0000259" key="4">
    <source>
        <dbReference type="PROSITE" id="PS50053"/>
    </source>
</evidence>
<dbReference type="InterPro" id="IPR000626">
    <property type="entry name" value="Ubiquitin-like_dom"/>
</dbReference>
<dbReference type="AlphaFoldDB" id="A0A5N6P3T1"/>
<accession>A0A5N6P3T1</accession>
<keyword evidence="2" id="KW-0832">Ubl conjugation</keyword>
<dbReference type="PROSITE" id="PS50053">
    <property type="entry name" value="UBIQUITIN_2"/>
    <property type="match status" value="3"/>
</dbReference>
<dbReference type="Pfam" id="PF00240">
    <property type="entry name" value="ubiquitin"/>
    <property type="match status" value="3"/>
</dbReference>
<evidence type="ECO:0000256" key="2">
    <source>
        <dbReference type="ARBA" id="ARBA00022843"/>
    </source>
</evidence>
<dbReference type="SMART" id="SM00213">
    <property type="entry name" value="UBQ"/>
    <property type="match status" value="3"/>
</dbReference>